<keyword evidence="1" id="KW-0106">Calcium</keyword>
<protein>
    <recommendedName>
        <fullName evidence="4">EF-hand domain-containing protein</fullName>
    </recommendedName>
</protein>
<dbReference type="PANTHER" id="PTHR45703">
    <property type="entry name" value="DYNEIN HEAVY CHAIN"/>
    <property type="match status" value="1"/>
</dbReference>
<dbReference type="GO" id="GO:0005509">
    <property type="term" value="F:calcium ion binding"/>
    <property type="evidence" value="ECO:0007669"/>
    <property type="project" value="InterPro"/>
</dbReference>
<gene>
    <name evidence="5" type="ORF">H257_04309</name>
</gene>
<evidence type="ECO:0000259" key="4">
    <source>
        <dbReference type="PROSITE" id="PS50222"/>
    </source>
</evidence>
<dbReference type="PROSITE" id="PS00018">
    <property type="entry name" value="EF_HAND_1"/>
    <property type="match status" value="1"/>
</dbReference>
<dbReference type="Gene3D" id="1.20.920.30">
    <property type="match status" value="1"/>
</dbReference>
<evidence type="ECO:0000256" key="2">
    <source>
        <dbReference type="ARBA" id="ARBA00023054"/>
    </source>
</evidence>
<organism evidence="5">
    <name type="scientific">Aphanomyces astaci</name>
    <name type="common">Crayfish plague agent</name>
    <dbReference type="NCBI Taxonomy" id="112090"/>
    <lineage>
        <taxon>Eukaryota</taxon>
        <taxon>Sar</taxon>
        <taxon>Stramenopiles</taxon>
        <taxon>Oomycota</taxon>
        <taxon>Saprolegniomycetes</taxon>
        <taxon>Saprolegniales</taxon>
        <taxon>Verrucalvaceae</taxon>
        <taxon>Aphanomyces</taxon>
    </lineage>
</organism>
<dbReference type="Gene3D" id="1.10.287.2620">
    <property type="match status" value="1"/>
</dbReference>
<feature type="compositionally biased region" description="Basic and acidic residues" evidence="3">
    <location>
        <begin position="1"/>
        <end position="16"/>
    </location>
</feature>
<dbReference type="OrthoDB" id="199400at2759"/>
<dbReference type="InterPro" id="IPR042228">
    <property type="entry name" value="Dynein_linker_3"/>
</dbReference>
<dbReference type="GeneID" id="20806305"/>
<dbReference type="InterPro" id="IPR018247">
    <property type="entry name" value="EF_Hand_1_Ca_BS"/>
</dbReference>
<dbReference type="InterPro" id="IPR024743">
    <property type="entry name" value="Dynein_HC_stalk"/>
</dbReference>
<dbReference type="Gene3D" id="3.20.180.20">
    <property type="entry name" value="Dynein heavy chain, N-terminal domain 2"/>
    <property type="match status" value="1"/>
</dbReference>
<dbReference type="Gene3D" id="1.10.238.10">
    <property type="entry name" value="EF-hand"/>
    <property type="match status" value="1"/>
</dbReference>
<evidence type="ECO:0000256" key="3">
    <source>
        <dbReference type="SAM" id="MobiDB-lite"/>
    </source>
</evidence>
<dbReference type="Gene3D" id="3.40.50.300">
    <property type="entry name" value="P-loop containing nucleotide triphosphate hydrolases"/>
    <property type="match status" value="4"/>
</dbReference>
<feature type="region of interest" description="Disordered" evidence="3">
    <location>
        <begin position="85"/>
        <end position="144"/>
    </location>
</feature>
<dbReference type="STRING" id="112090.W4GVD1"/>
<evidence type="ECO:0000256" key="1">
    <source>
        <dbReference type="ARBA" id="ARBA00022837"/>
    </source>
</evidence>
<dbReference type="Pfam" id="PF12777">
    <property type="entry name" value="MT"/>
    <property type="match status" value="1"/>
</dbReference>
<dbReference type="Gene3D" id="1.20.920.20">
    <property type="match status" value="1"/>
</dbReference>
<dbReference type="EMBL" id="KI913120">
    <property type="protein sequence ID" value="ETV83617.1"/>
    <property type="molecule type" value="Genomic_DNA"/>
</dbReference>
<feature type="region of interest" description="Disordered" evidence="3">
    <location>
        <begin position="1"/>
        <end position="60"/>
    </location>
</feature>
<dbReference type="InterPro" id="IPR027417">
    <property type="entry name" value="P-loop_NTPase"/>
</dbReference>
<dbReference type="InterPro" id="IPR002048">
    <property type="entry name" value="EF_hand_dom"/>
</dbReference>
<sequence>MASGKEDASRYSERTTHYSTATPEERMLQSGELPRSFASLRRRPDRSHRPMSAGPCVLSNQTQDSAANALASQLVLVSPRNNADIDTAPASLMPPKQQRAASAAPTRPTTNSNPRNLLRPKSSTAQRKLTATSADPERVPSSSIHLAGPLHRTATNNNQHASPGILAGSSLKVPPSSAPLFHPSNEVVLPRESGPPPSRPQSAAATKLLSKRSNRPQTAAASASKRVKSAKTRREPSAEPQENDVADMHVSTVEKSLDLHLGSGNGKPSSPLKAKHWSPPKHFVTLRQTPMKSPSKSSQLTTPTTSSRPPTSSDSLQPVRDSIEAWMSRKQTELADDSDKSNLHATFQYAVPAHHFDRSAPYDPYTITYVPFHTVYNAHDGGVRGLQFTDDDRLIDQQIACDFYVMSPKNVLFYNKDHATVMLQSLKEWERERRIFQTLKTLPLFSTYRRTKAMKCWVSHHILRKRQRCKDLLNDLVYFCNPIFYATMNAIQDKIMGLHTQLLFYVDRATVISPHEFQRRQELHIQRLGLEFFALCDAIRQVLVDMSHKYLSHYSSTDAVIKYADVSLTSRKSTTFHMDQFFGTIQKKASHFSPLAPCSEDPTVAGELDLVAIRAELQRSRVRAKSRESIKEKPTMDAIKWSVAAVKRARCSELSRFIRRVDYMLLDAFHGVINRSAAVLGELLESGAGKSSSLLLSKDAYMRAYHRFDIYGNGSLDGAQITRLLHHVFDGKLTDTALDDRVGLFISVFDENGDGDVSIEEFSKGLDVVLDVERMEQFDVSANSIYETNRLAHTNLFIPVPLFEVNVVFDGAHGLSFDPPLKSVQSAIEMTLRGFFDANEHVQRLIQDPTIVPVLTFYDQVRTCQLEAVPPQKSGGGGGPPSDAPISVILFERASQDQAYMHLCEHIFDIVKGSICGCQAYANCFLPLCDEFDWNNGLDFDEIAQKHMDGTYDIERLTQDVKTFHHQKLMLEDLVVSQDIQLIRVKTLALKTALLPSPVRCLKELERILPILAEKNIAKLLTYIELVASKIQRPPAKDLEAFVTYILNLKEINDELPSKDLEAAQITDYLGLITDSGFHIPSQTQAIYDLVEPELSTLKSAVTNCMARRDMDIREYAVLLDQKIQHLEANIAYLQTESCAEQLFEADTEALNALAFTGNLKQLATDYTVRADRFVFVRSLFNEFLPACMPDVPSNGNAIGYFASLPKLTANINLKHSMWTLIMEADQSISSWGDIDLRHMPQEAMHDLLDRVTALHGVLGVELPTSPVTARVFELKELLSHTTSIVQNLCNAHVEERHWQKLENKLCVAFQYEVEPATNAASSDDQRCLVRQVDVSFKYLMSLNIHDKHADINEIVQEAVTEAAISKSLHDAIRVWETKEIAFSYWTDSDTRDIVVLGDTSECINMLEESDMLLQTIMGSSYIRHVQPLATKWKHEVNDMMEIMGRLDECKNYWEHMEVFLSPEFLRALPGQVRAYTELDRAWKVLLDKLSKNPSLVRTARTQGLKEQIIQLSQGFEGIYKTLEGYLEIKRQSYPRFCTLSDSELTDLISACRNPHNIQQYLPSCFPSLGVVSFDNDDKSMGIVAVRSPPRPFEEVISMGKNLKARGYVEQWLSHMDRRLSERLQKMIKDLVAYFTANVTQRTWDLNYLREFPLQCIVVANDITTTANFGHKVAQMEVSTTTSVRIKQLTVSLTSGDRLLHPCLVSTLLLQQFYYRDTLLHLSEIPWANHPHYVTTDDEVHLAVGDLALPYGYAYHNPTESYLVVTPVTERYLLAVFNCVKHYQAGVVSGGACSGKTSLLQLATIMLGRDLIQTFCTSITSLKQIHRFITGGIGCGGTLLLRNADLLVGPILSFINVVVSTIMNSALTTKHAITLDDREHVIDAGSMIMLTTSSLSSCPVSPNHFRALCESLSSISVMCPAMEQILHAVFFCYGFDQALTLARMLSLVWNEMRGVALRLAPEKNHARFFTIHTAKHCAKLMLGRHISDEIQLLKDTLQVYLTTGLHLPPDIRTYAMSYIKSLWLVKDYTSVSTHTDDGSGTTINQSDFQTMLKGTYTRHYFVPSEASLHVASALMQAVASHRSIILCGPLKTGKTTCVNMLAAALNDLFVDVDGANPTLPQFPDPPPQDSRFIVIKTLLPMSLSMAQLYGGSVDGNTDTSLIKSVVTENVPCPLPHSAEGFKTNATDTVPRDVAPLLTHRQRVWLVLDGSVEAAWTEHILSLASPSPSSSVTSGLSQFSLLESDDTFTLPSNVTVLFETVDLDHASPTLVLNCSLIHSSPFHQPVNDANTSSVRPLQQPLHKLFLIGAIARVRAQIAVLPLVCDLLTKYLVDSTLMDRLLEVLSEGTLHAHLSPLHTAQNVMTLVQSMLSIQPGVDYSLWTKALDVDPAASLNEPRHVLTRQIELAILWSIGWGVGSSASSQTKRLVTSVLQREFEHLQDTWANCGGGDMGLYSWVLHLATVTFRPCKDVLCPPSGTRDLSPFSIYIPRVESTLVQLVSKQVLRSGVPLLVFGPADSGSTSCVVDFLQRSSAFAAQGLTTQDRSNIVVTPDKAEDVRISTHRLTTTLIISSLASKLKTKRNECRSSARSSSCVVGKPGPPTRPPDADAAASVCFETGSFVSTRIQCTSATTIDAVSATVERVMHRERKHVYEPPPGKAMVLFFDDLHLPDHNDFPSPHAWVRSLIDLAVVYNQTDTKGRAIERTLVVATSNDQVMGAWHQSPATCQARLLSRFFPLRLAGLEADDVSQILSPIVLGHFERTDLPSRYVQPVRHQIGYLLAVTIDMFLKFRTLDAPLASVFCMAKLMTMLEFLTAAPPLTLPDLSVLLRLWHHETQRTFVDTAIAIDRGDVVQQAVDLAYASLCDHIKEKPTYSTSRWIFFPHGYNEKTNFRQRQDSLDSALVLLSPEDRAASIGLYRRRIVAAAAPPSLERVSSMADMKQLNSPQSKVVGLQQRQNTFAKPLAPMLQRKESANGNLHQRKQSGKFDQDALGNRWVSSRGGLASGEAGGWNRHVYGELAIEGNNLHTALQTQMTRFSKKDTMVLSLPMVEPIVQLCRILGKPGGKAMLVGPPGHAKHSVVKLASKLMDQQQVHFEASVHPSASKAKWVAALKEVVAIAGVLQTDVTFIVQSAHRLPDTSLEQLGFLLNGREIPLLFTADEQVELADRVKDEKLFELNALHAKEMENLRFELSVAKRAELLAKHDLVRRQIADSREVHSKTAKEREVEAMMDLEKHLNAQGQEKIDALMSVQHSAMDDFLRKVEANADIHMSVTMAAVKPSGVVSGIWNEVVQAAAQNLRVVVCCEAADVSDFVRRGPKMFAQCQVCLVPALEFGTLKPVIHGRIEAQWKVFQEQETLLESTVVLNLFELIQSQLDHVSTLAAKLHLAASRVMLANGAKDAAVISLHHIPLYARNIFDSIKRLRLRMNQLMTRSRSFLDVYQTAVDQVDSAQTQHQLKQLQIQSTMLQIGEYKLHFEKMQAEAEVIRTLMRKQKADVDEQVKITTEMDKLTKHELKDALKVLDEANKCVANLDRRYIMEIKTFVNPPVLVHVVLNAMCVLFSVEPSWDNAKKLLSDVNFITSMLNYEKDNVPEAILIKLEPYLTNEMFNKTEVEKQSIAASTMVVWIIAIDAYSRSRKLVKPKLDILDAAQAKLRALVAEFSECKKKVDQADKVSSDIEETIQARMEDKKLLEAECQLLASFLVQGHAVLKILGPEQLVLTKHLHSMVEYEATLLGEAVVSAAVLTYAGVFSRGLRVQLFDAWAVELASQPLHIHPTHSILNGYAGQPFGLWLKVAGLFHSRHSQQTAYLLAHALPVVLVTSFSPHMDSMLRNVLHAVGCNSVVTKSAQDKDVRSVLESCILMGQQLVVHDVTPLLYKSIFHDLVEWDTEWVDGVEHLIYVGHTLTLKRGFRLVLTATAPLAEFGSDVFHVVTVDAAVCWDDMQNVLLDDMELANVGNVDKTGGGGAYDCAKTIMDMEVDLDRSFDALLVHLRNMIREAKYDAALVDSLATMCHQNAQHRSTLDDRRQELDRTMAIRSDTSFAAVTQLGQQVYAALQRLSTLVPDLILALEPYGFRILFIQCLESCGTDVRTKAAGAKCSTPGDVLHKLLEVIAFTIPHEHWQSFLLLLAFEVRAESLQDAENPSELPCPDFVPCGDDDLASIPLKALQRRALVPPRWNAIFTDEAIIAMSTTSTDQLFQAFEACTRDVMVIKRTRQVSIATMQPSQSSQIVPSWHDDLPSLVRMPAPYLCLGLLLQCPTKTFDSFCEQLALHTLGLEPKEAVAHRRWGPKDWYKMLINTPDAWYWCVASNAGFTTLSLLHAIMSTIVPREVWPDVLKLLLQRPTVHALSFQVPPDSGSILGHFDSVPSMVQFEGFNPSAFETLQWFVLDMTTSEKWDAVVQYNKKFRLDYRPVGLVPHLKPTLGKPMHQRHAADDDMQSSRMLHIVPTSKARPFTLANVPLAVQPNRLVLHPLESNPFATEFRRTLLRLVSIPFSSAIGDALELVSTDPAVRNVVAIVLWRLFCGLVFFHAALVARQDMVVGRAVDVATVDGSDLVLGVYVITGPLLQTIVQVFVHTTDDTDPLDQLHWPAIHDLFMQHAHGRKCITLRGLHLVRALLRDCVGSYLLIPNSPPQQSKFQLPLPAFQDMLKTPTQSTDEYLTVMCAFASSCKWTVVDVVVPAPVLSIDLRHLVMLPHYRNIPPLHLKQYLVAIATHCLQSLPSALPLKLHPRNALVQHPLRQFLKTVIHAFHRRRDGVEAALQRLVLDITQYPPMTLAGFVAISTNNINDGSNSLARDCWALVMDQLPARLATHTPPLDMSLSAAVKHWQLTASFLTKWWDEAHTEYWCPAILDMTDLMAAFGFTHKMETNTVANVCQLAFIGHVYAMDTPLGAYRNRNNTILLTGLELLNAAPSSTSPGRIREAPGEAMPVQVLLKVSLDNSVNPASNDTMECPMLQSRRSSTPVGTVPLEITPSIHEWATCPYLVLTPDVASL</sequence>
<dbReference type="PANTHER" id="PTHR45703:SF36">
    <property type="entry name" value="DYNEIN HEAVY CHAIN, CYTOPLASMIC"/>
    <property type="match status" value="1"/>
</dbReference>
<dbReference type="InterPro" id="IPR035699">
    <property type="entry name" value="AAA_6"/>
</dbReference>
<feature type="compositionally biased region" description="Low complexity" evidence="3">
    <location>
        <begin position="99"/>
        <end position="110"/>
    </location>
</feature>
<dbReference type="GO" id="GO:0045505">
    <property type="term" value="F:dynein intermediate chain binding"/>
    <property type="evidence" value="ECO:0007669"/>
    <property type="project" value="InterPro"/>
</dbReference>
<feature type="region of interest" description="Disordered" evidence="3">
    <location>
        <begin position="176"/>
        <end position="318"/>
    </location>
</feature>
<dbReference type="SUPFAM" id="SSF47473">
    <property type="entry name" value="EF-hand"/>
    <property type="match status" value="1"/>
</dbReference>
<feature type="compositionally biased region" description="Low complexity" evidence="3">
    <location>
        <begin position="293"/>
        <end position="315"/>
    </location>
</feature>
<dbReference type="SUPFAM" id="SSF52540">
    <property type="entry name" value="P-loop containing nucleoside triphosphate hydrolases"/>
    <property type="match status" value="1"/>
</dbReference>
<dbReference type="GO" id="GO:0007018">
    <property type="term" value="P:microtubule-based movement"/>
    <property type="evidence" value="ECO:0007669"/>
    <property type="project" value="InterPro"/>
</dbReference>
<dbReference type="GO" id="GO:0051959">
    <property type="term" value="F:dynein light intermediate chain binding"/>
    <property type="evidence" value="ECO:0007669"/>
    <property type="project" value="InterPro"/>
</dbReference>
<keyword evidence="2" id="KW-0175">Coiled coil</keyword>
<dbReference type="RefSeq" id="XP_009827047.1">
    <property type="nucleotide sequence ID" value="XM_009828745.1"/>
</dbReference>
<dbReference type="InterPro" id="IPR042222">
    <property type="entry name" value="Dynein_2_N"/>
</dbReference>
<dbReference type="Gene3D" id="1.20.140.100">
    <property type="entry name" value="Dynein heavy chain, N-terminal domain 2"/>
    <property type="match status" value="1"/>
</dbReference>
<dbReference type="Pfam" id="PF08393">
    <property type="entry name" value="DHC_N2"/>
    <property type="match status" value="1"/>
</dbReference>
<dbReference type="GO" id="GO:0005524">
    <property type="term" value="F:ATP binding"/>
    <property type="evidence" value="ECO:0007669"/>
    <property type="project" value="InterPro"/>
</dbReference>
<dbReference type="GO" id="GO:0030286">
    <property type="term" value="C:dynein complex"/>
    <property type="evidence" value="ECO:0007669"/>
    <property type="project" value="InterPro"/>
</dbReference>
<feature type="compositionally biased region" description="Polar residues" evidence="3">
    <location>
        <begin position="111"/>
        <end position="133"/>
    </location>
</feature>
<dbReference type="InterPro" id="IPR011992">
    <property type="entry name" value="EF-hand-dom_pair"/>
</dbReference>
<evidence type="ECO:0000313" key="5">
    <source>
        <dbReference type="EMBL" id="ETV83617.1"/>
    </source>
</evidence>
<accession>W4GVD1</accession>
<dbReference type="PROSITE" id="PS50222">
    <property type="entry name" value="EF_HAND_2"/>
    <property type="match status" value="1"/>
</dbReference>
<dbReference type="InterPro" id="IPR013602">
    <property type="entry name" value="Dynein_heavy_linker"/>
</dbReference>
<feature type="domain" description="EF-hand" evidence="4">
    <location>
        <begin position="737"/>
        <end position="772"/>
    </location>
</feature>
<proteinExistence type="predicted"/>
<dbReference type="InterPro" id="IPR024317">
    <property type="entry name" value="Dynein_heavy_chain_D4_dom"/>
</dbReference>
<dbReference type="Pfam" id="PF12775">
    <property type="entry name" value="AAA_7"/>
    <property type="match status" value="1"/>
</dbReference>
<dbReference type="InterPro" id="IPR026983">
    <property type="entry name" value="DHC"/>
</dbReference>
<dbReference type="Pfam" id="PF12780">
    <property type="entry name" value="AAA_8"/>
    <property type="match status" value="1"/>
</dbReference>
<dbReference type="Pfam" id="PF12774">
    <property type="entry name" value="AAA_6"/>
    <property type="match status" value="1"/>
</dbReference>
<name>W4GVD1_APHAT</name>
<dbReference type="VEuPathDB" id="FungiDB:H257_04309"/>
<reference evidence="5" key="1">
    <citation type="submission" date="2013-12" db="EMBL/GenBank/DDBJ databases">
        <title>The Genome Sequence of Aphanomyces astaci APO3.</title>
        <authorList>
            <consortium name="The Broad Institute Genomics Platform"/>
            <person name="Russ C."/>
            <person name="Tyler B."/>
            <person name="van West P."/>
            <person name="Dieguez-Uribeondo J."/>
            <person name="Young S.K."/>
            <person name="Zeng Q."/>
            <person name="Gargeya S."/>
            <person name="Fitzgerald M."/>
            <person name="Abouelleil A."/>
            <person name="Alvarado L."/>
            <person name="Chapman S.B."/>
            <person name="Gainer-Dewar J."/>
            <person name="Goldberg J."/>
            <person name="Griggs A."/>
            <person name="Gujja S."/>
            <person name="Hansen M."/>
            <person name="Howarth C."/>
            <person name="Imamovic A."/>
            <person name="Ireland A."/>
            <person name="Larimer J."/>
            <person name="McCowan C."/>
            <person name="Murphy C."/>
            <person name="Pearson M."/>
            <person name="Poon T.W."/>
            <person name="Priest M."/>
            <person name="Roberts A."/>
            <person name="Saif S."/>
            <person name="Shea T."/>
            <person name="Sykes S."/>
            <person name="Wortman J."/>
            <person name="Nusbaum C."/>
            <person name="Birren B."/>
        </authorList>
    </citation>
    <scope>NUCLEOTIDE SEQUENCE [LARGE SCALE GENOMIC DNA]</scope>
    <source>
        <strain evidence="5">APO3</strain>
    </source>
</reference>